<evidence type="ECO:0000313" key="1">
    <source>
        <dbReference type="EMBL" id="GBM80950.1"/>
    </source>
</evidence>
<protein>
    <submittedName>
        <fullName evidence="1">Uncharacterized protein</fullName>
    </submittedName>
</protein>
<dbReference type="AlphaFoldDB" id="A0A4Y2ITD0"/>
<name>A0A4Y2ITD0_ARAVE</name>
<feature type="non-terminal residue" evidence="1">
    <location>
        <position position="70"/>
    </location>
</feature>
<comment type="caution">
    <text evidence="1">The sequence shown here is derived from an EMBL/GenBank/DDBJ whole genome shotgun (WGS) entry which is preliminary data.</text>
</comment>
<proteinExistence type="predicted"/>
<accession>A0A4Y2ITD0</accession>
<reference evidence="1 2" key="1">
    <citation type="journal article" date="2019" name="Sci. Rep.">
        <title>Orb-weaving spider Araneus ventricosus genome elucidates the spidroin gene catalogue.</title>
        <authorList>
            <person name="Kono N."/>
            <person name="Nakamura H."/>
            <person name="Ohtoshi R."/>
            <person name="Moran D.A.P."/>
            <person name="Shinohara A."/>
            <person name="Yoshida Y."/>
            <person name="Fujiwara M."/>
            <person name="Mori M."/>
            <person name="Tomita M."/>
            <person name="Arakawa K."/>
        </authorList>
    </citation>
    <scope>NUCLEOTIDE SEQUENCE [LARGE SCALE GENOMIC DNA]</scope>
</reference>
<gene>
    <name evidence="1" type="ORF">AVEN_275447_1</name>
</gene>
<sequence>MQLIEEFTYSNALWHFVSSRRMPVLMNITKSETGNNRKFDRETQTSSQAFEHLCSQVVFLNLWRHCDVQK</sequence>
<evidence type="ECO:0000313" key="2">
    <source>
        <dbReference type="Proteomes" id="UP000499080"/>
    </source>
</evidence>
<dbReference type="Proteomes" id="UP000499080">
    <property type="component" value="Unassembled WGS sequence"/>
</dbReference>
<dbReference type="EMBL" id="BGPR01002913">
    <property type="protein sequence ID" value="GBM80950.1"/>
    <property type="molecule type" value="Genomic_DNA"/>
</dbReference>
<keyword evidence="2" id="KW-1185">Reference proteome</keyword>
<organism evidence="1 2">
    <name type="scientific">Araneus ventricosus</name>
    <name type="common">Orbweaver spider</name>
    <name type="synonym">Epeira ventricosa</name>
    <dbReference type="NCBI Taxonomy" id="182803"/>
    <lineage>
        <taxon>Eukaryota</taxon>
        <taxon>Metazoa</taxon>
        <taxon>Ecdysozoa</taxon>
        <taxon>Arthropoda</taxon>
        <taxon>Chelicerata</taxon>
        <taxon>Arachnida</taxon>
        <taxon>Araneae</taxon>
        <taxon>Araneomorphae</taxon>
        <taxon>Entelegynae</taxon>
        <taxon>Araneoidea</taxon>
        <taxon>Araneidae</taxon>
        <taxon>Araneus</taxon>
    </lineage>
</organism>